<dbReference type="RefSeq" id="WP_257635398.1">
    <property type="nucleotide sequence ID" value="NZ_JANIIC010000072.1"/>
</dbReference>
<proteinExistence type="predicted"/>
<organism evidence="1 2">
    <name type="scientific">Streptomyces malaysiensis subsp. samsunensis</name>
    <dbReference type="NCBI Taxonomy" id="459658"/>
    <lineage>
        <taxon>Bacteria</taxon>
        <taxon>Bacillati</taxon>
        <taxon>Actinomycetota</taxon>
        <taxon>Actinomycetes</taxon>
        <taxon>Kitasatosporales</taxon>
        <taxon>Streptomycetaceae</taxon>
        <taxon>Streptomyces</taxon>
        <taxon>Streptomyces violaceusniger group</taxon>
    </lineage>
</organism>
<evidence type="ECO:0000313" key="2">
    <source>
        <dbReference type="Proteomes" id="UP001142400"/>
    </source>
</evidence>
<dbReference type="AlphaFoldDB" id="A0A9X2M4N6"/>
<sequence length="194" mass="20665">MVTVETTTAVVEQRLVEGELSCPGCGGVLARWGWGRARRLRGRAGLVEVRPRRARCRSCEATHILLPVLSLVRRADVVEVVGAGLELAAAGWGCRRIAERLGRPVTTVRGWLRCWSKRVGRAAAVFTAWLVALADDPAAVLPAPAGSPFRDAVCAVAGFAFAARARLGMLKVPTWLLVSAACHGRLLAPGRPSA</sequence>
<dbReference type="EMBL" id="JANIIC010000072">
    <property type="protein sequence ID" value="MCQ8835217.1"/>
    <property type="molecule type" value="Genomic_DNA"/>
</dbReference>
<name>A0A9X2M4N6_STRMQ</name>
<comment type="caution">
    <text evidence="1">The sequence shown here is derived from an EMBL/GenBank/DDBJ whole genome shotgun (WGS) entry which is preliminary data.</text>
</comment>
<gene>
    <name evidence="1" type="ORF">NQU54_40820</name>
</gene>
<accession>A0A9X2M4N6</accession>
<keyword evidence="2" id="KW-1185">Reference proteome</keyword>
<protein>
    <submittedName>
        <fullName evidence="1">Helix-turn-helix domain-containing protein</fullName>
    </submittedName>
</protein>
<dbReference type="Pfam" id="PF13384">
    <property type="entry name" value="HTH_23"/>
    <property type="match status" value="1"/>
</dbReference>
<dbReference type="Proteomes" id="UP001142400">
    <property type="component" value="Unassembled WGS sequence"/>
</dbReference>
<reference evidence="1" key="1">
    <citation type="submission" date="2022-06" db="EMBL/GenBank/DDBJ databases">
        <title>WGS of actinobacteria.</title>
        <authorList>
            <person name="Thawai C."/>
        </authorList>
    </citation>
    <scope>NUCLEOTIDE SEQUENCE</scope>
    <source>
        <strain evidence="1">DSM 42010</strain>
    </source>
</reference>
<evidence type="ECO:0000313" key="1">
    <source>
        <dbReference type="EMBL" id="MCQ8835217.1"/>
    </source>
</evidence>